<evidence type="ECO:0000256" key="5">
    <source>
        <dbReference type="ARBA" id="ARBA00035353"/>
    </source>
</evidence>
<dbReference type="InterPro" id="IPR023574">
    <property type="entry name" value="Ribosomal_uL4_dom_sf"/>
</dbReference>
<dbReference type="InterPro" id="IPR025755">
    <property type="entry name" value="Ribos_uL4_C_dom"/>
</dbReference>
<dbReference type="Pfam" id="PF00573">
    <property type="entry name" value="Ribosomal_L4"/>
    <property type="match status" value="1"/>
</dbReference>
<organism evidence="7 8">
    <name type="scientific">Blepharisma stoltei</name>
    <dbReference type="NCBI Taxonomy" id="1481888"/>
    <lineage>
        <taxon>Eukaryota</taxon>
        <taxon>Sar</taxon>
        <taxon>Alveolata</taxon>
        <taxon>Ciliophora</taxon>
        <taxon>Postciliodesmatophora</taxon>
        <taxon>Heterotrichea</taxon>
        <taxon>Heterotrichida</taxon>
        <taxon>Blepharismidae</taxon>
        <taxon>Blepharisma</taxon>
    </lineage>
</organism>
<evidence type="ECO:0000256" key="4">
    <source>
        <dbReference type="ARBA" id="ARBA00035244"/>
    </source>
</evidence>
<dbReference type="Proteomes" id="UP001162131">
    <property type="component" value="Unassembled WGS sequence"/>
</dbReference>
<proteinExistence type="inferred from homology"/>
<dbReference type="InterPro" id="IPR045240">
    <property type="entry name" value="Ribosomal_uL4_euk/arch"/>
</dbReference>
<comment type="caution">
    <text evidence="7">The sequence shown here is derived from an EMBL/GenBank/DDBJ whole genome shotgun (WGS) entry which is preliminary data.</text>
</comment>
<evidence type="ECO:0000256" key="3">
    <source>
        <dbReference type="ARBA" id="ARBA00023274"/>
    </source>
</evidence>
<keyword evidence="8" id="KW-1185">Reference proteome</keyword>
<dbReference type="InterPro" id="IPR013000">
    <property type="entry name" value="Ribosomal_uL4_euk/arc_CS"/>
</dbReference>
<evidence type="ECO:0000259" key="6">
    <source>
        <dbReference type="Pfam" id="PF14374"/>
    </source>
</evidence>
<dbReference type="FunFam" id="3.40.1370.10:FF:000011">
    <property type="entry name" value="50S ribosomal protein L4"/>
    <property type="match status" value="1"/>
</dbReference>
<dbReference type="GO" id="GO:0003735">
    <property type="term" value="F:structural constituent of ribosome"/>
    <property type="evidence" value="ECO:0007669"/>
    <property type="project" value="InterPro"/>
</dbReference>
<evidence type="ECO:0000313" key="8">
    <source>
        <dbReference type="Proteomes" id="UP001162131"/>
    </source>
</evidence>
<sequence length="348" mass="39082">MADTPVITVYDAQSSGEVKESVALPAVFTAPIRLDIVRFVHDNLNKNHRQPYAVSLWAGHQHSAESWGTGRAVSRIPRVSGSGTGRAAQGAFGNMCRSGRMFAPTKIWRRWHRRVNIKQKRHAVASAIAATGVPSLVMARGHQIENVNEVPLVLDGIEKVERTKELLDILTKYGAKDDLERVEKSVHLRAGKGKYRNRRYTLKKGPLIIYEDKNCALRRAYRNIPGVDAVSVHELNILKLAPGGTLGRFVIWSAAAFKALDNIFGTYSTPGVEKKGYTLQRHMMTQADVSAIAKSDAVQGVLRPIKIDEDEHHPKKQNPYRSKRAMEKLNPFFKLKKRFEILKNRRGH</sequence>
<accession>A0AAU9J6J0</accession>
<reference evidence="7" key="1">
    <citation type="submission" date="2021-09" db="EMBL/GenBank/DDBJ databases">
        <authorList>
            <consortium name="AG Swart"/>
            <person name="Singh M."/>
            <person name="Singh A."/>
            <person name="Seah K."/>
            <person name="Emmerich C."/>
        </authorList>
    </citation>
    <scope>NUCLEOTIDE SEQUENCE</scope>
    <source>
        <strain evidence="7">ATCC30299</strain>
    </source>
</reference>
<evidence type="ECO:0000256" key="2">
    <source>
        <dbReference type="ARBA" id="ARBA00022980"/>
    </source>
</evidence>
<comment type="similarity">
    <text evidence="1">Belongs to the universal ribosomal protein uL4 family.</text>
</comment>
<dbReference type="GO" id="GO:0005840">
    <property type="term" value="C:ribosome"/>
    <property type="evidence" value="ECO:0007669"/>
    <property type="project" value="UniProtKB-KW"/>
</dbReference>
<evidence type="ECO:0000256" key="1">
    <source>
        <dbReference type="ARBA" id="ARBA00010528"/>
    </source>
</evidence>
<dbReference type="GO" id="GO:0006412">
    <property type="term" value="P:translation"/>
    <property type="evidence" value="ECO:0007669"/>
    <property type="project" value="InterPro"/>
</dbReference>
<dbReference type="Pfam" id="PF14374">
    <property type="entry name" value="Ribos_L4_asso_C"/>
    <property type="match status" value="1"/>
</dbReference>
<keyword evidence="3" id="KW-0687">Ribonucleoprotein</keyword>
<dbReference type="SUPFAM" id="SSF52166">
    <property type="entry name" value="Ribosomal protein L4"/>
    <property type="match status" value="1"/>
</dbReference>
<dbReference type="AlphaFoldDB" id="A0AAU9J6J0"/>
<dbReference type="EMBL" id="CAJZBQ010000015">
    <property type="protein sequence ID" value="CAG9316299.1"/>
    <property type="molecule type" value="Genomic_DNA"/>
</dbReference>
<dbReference type="Gene3D" id="3.40.1370.10">
    <property type="match status" value="1"/>
</dbReference>
<dbReference type="PANTHER" id="PTHR19431">
    <property type="entry name" value="60S RIBOSOMAL PROTEIN L4"/>
    <property type="match status" value="1"/>
</dbReference>
<dbReference type="InterPro" id="IPR002136">
    <property type="entry name" value="Ribosomal_uL4"/>
</dbReference>
<feature type="domain" description="Large ribosomal subunit protein uL4 C-terminal" evidence="6">
    <location>
        <begin position="275"/>
        <end position="345"/>
    </location>
</feature>
<evidence type="ECO:0000313" key="7">
    <source>
        <dbReference type="EMBL" id="CAG9316299.1"/>
    </source>
</evidence>
<keyword evidence="2" id="KW-0689">Ribosomal protein</keyword>
<name>A0AAU9J6J0_9CILI</name>
<gene>
    <name evidence="7" type="ORF">BSTOLATCC_MIC15734</name>
</gene>
<dbReference type="GO" id="GO:1990904">
    <property type="term" value="C:ribonucleoprotein complex"/>
    <property type="evidence" value="ECO:0007669"/>
    <property type="project" value="UniProtKB-KW"/>
</dbReference>
<dbReference type="PROSITE" id="PS00939">
    <property type="entry name" value="RIBOSOMAL_L1E"/>
    <property type="match status" value="1"/>
</dbReference>
<protein>
    <recommendedName>
        <fullName evidence="4">Large ribosomal subunit protein uL4</fullName>
    </recommendedName>
    <alternativeName>
        <fullName evidence="5">60S ribosomal protein L4</fullName>
    </alternativeName>
</protein>